<evidence type="ECO:0000313" key="6">
    <source>
        <dbReference type="EMBL" id="CAF4061388.1"/>
    </source>
</evidence>
<dbReference type="InterPro" id="IPR019734">
    <property type="entry name" value="TPR_rpt"/>
</dbReference>
<feature type="repeat" description="TPR" evidence="3">
    <location>
        <begin position="58"/>
        <end position="91"/>
    </location>
</feature>
<dbReference type="EMBL" id="CAJOBC010095060">
    <property type="protein sequence ID" value="CAF4430023.1"/>
    <property type="molecule type" value="Genomic_DNA"/>
</dbReference>
<keyword evidence="8" id="KW-1185">Reference proteome</keyword>
<protein>
    <submittedName>
        <fullName evidence="5">Uncharacterized protein</fullName>
    </submittedName>
</protein>
<dbReference type="EMBL" id="CAJNOQ010029252">
    <property type="protein sequence ID" value="CAF1567559.1"/>
    <property type="molecule type" value="Genomic_DNA"/>
</dbReference>
<accession>A0A815YB38</accession>
<dbReference type="SMART" id="SM00028">
    <property type="entry name" value="TPR"/>
    <property type="match status" value="3"/>
</dbReference>
<evidence type="ECO:0000313" key="4">
    <source>
        <dbReference type="EMBL" id="CAF1254334.1"/>
    </source>
</evidence>
<comment type="caution">
    <text evidence="5">The sequence shown here is derived from an EMBL/GenBank/DDBJ whole genome shotgun (WGS) entry which is preliminary data.</text>
</comment>
<dbReference type="EMBL" id="CAJNOK010016921">
    <property type="protein sequence ID" value="CAF1254334.1"/>
    <property type="molecule type" value="Genomic_DNA"/>
</dbReference>
<dbReference type="OrthoDB" id="9450131at2759"/>
<evidence type="ECO:0000256" key="1">
    <source>
        <dbReference type="ARBA" id="ARBA00022737"/>
    </source>
</evidence>
<dbReference type="PANTHER" id="PTHR45641">
    <property type="entry name" value="TETRATRICOPEPTIDE REPEAT PROTEIN (AFU_ORTHOLOGUE AFUA_6G03870)"/>
    <property type="match status" value="1"/>
</dbReference>
<dbReference type="Pfam" id="PF13424">
    <property type="entry name" value="TPR_12"/>
    <property type="match status" value="1"/>
</dbReference>
<dbReference type="Proteomes" id="UP000682733">
    <property type="component" value="Unassembled WGS sequence"/>
</dbReference>
<reference evidence="5" key="1">
    <citation type="submission" date="2021-02" db="EMBL/GenBank/DDBJ databases">
        <authorList>
            <person name="Nowell W R."/>
        </authorList>
    </citation>
    <scope>NUCLEOTIDE SEQUENCE</scope>
</reference>
<evidence type="ECO:0000313" key="8">
    <source>
        <dbReference type="Proteomes" id="UP000663829"/>
    </source>
</evidence>
<dbReference type="InterPro" id="IPR011990">
    <property type="entry name" value="TPR-like_helical_dom_sf"/>
</dbReference>
<evidence type="ECO:0000313" key="5">
    <source>
        <dbReference type="EMBL" id="CAF1567559.1"/>
    </source>
</evidence>
<dbReference type="AlphaFoldDB" id="A0A815YB38"/>
<dbReference type="EMBL" id="CAJOBA010038474">
    <property type="protein sequence ID" value="CAF4061388.1"/>
    <property type="molecule type" value="Genomic_DNA"/>
</dbReference>
<dbReference type="Gene3D" id="1.25.40.10">
    <property type="entry name" value="Tetratricopeptide repeat domain"/>
    <property type="match status" value="2"/>
</dbReference>
<name>A0A815YB38_9BILA</name>
<dbReference type="PANTHER" id="PTHR45641:SF19">
    <property type="entry name" value="NEPHROCYSTIN-3"/>
    <property type="match status" value="1"/>
</dbReference>
<dbReference type="Proteomes" id="UP000677228">
    <property type="component" value="Unassembled WGS sequence"/>
</dbReference>
<organism evidence="5 8">
    <name type="scientific">Didymodactylos carnosus</name>
    <dbReference type="NCBI Taxonomy" id="1234261"/>
    <lineage>
        <taxon>Eukaryota</taxon>
        <taxon>Metazoa</taxon>
        <taxon>Spiralia</taxon>
        <taxon>Gnathifera</taxon>
        <taxon>Rotifera</taxon>
        <taxon>Eurotatoria</taxon>
        <taxon>Bdelloidea</taxon>
        <taxon>Philodinida</taxon>
        <taxon>Philodinidae</taxon>
        <taxon>Didymodactylos</taxon>
    </lineage>
</organism>
<evidence type="ECO:0000313" key="7">
    <source>
        <dbReference type="EMBL" id="CAF4430023.1"/>
    </source>
</evidence>
<gene>
    <name evidence="5" type="ORF">GPM918_LOCUS40178</name>
    <name evidence="4" type="ORF">OVA965_LOCUS26421</name>
    <name evidence="7" type="ORF">SRO942_LOCUS41103</name>
    <name evidence="6" type="ORF">TMI583_LOCUS27161</name>
</gene>
<dbReference type="SUPFAM" id="SSF48452">
    <property type="entry name" value="TPR-like"/>
    <property type="match status" value="1"/>
</dbReference>
<keyword evidence="2 3" id="KW-0802">TPR repeat</keyword>
<sequence length="179" mass="20630">MTIPSPFEIWHYTLLQPKIQDLTRDKGGTITDNECLIKFLRLVFADNIACPLVVTVAVESIKGIGIINKLKGNYDQALHIYSQVVKMRENSDIDRARLIDNMTLVYVKQKSYNDGIKYHQKALDIYKTQLPSHHAYVALCLNSMGDIYDKTKHPDEALQHYCQALDIFERTLPSDHKYM</sequence>
<evidence type="ECO:0000256" key="2">
    <source>
        <dbReference type="ARBA" id="ARBA00022803"/>
    </source>
</evidence>
<evidence type="ECO:0000256" key="3">
    <source>
        <dbReference type="PROSITE-ProRule" id="PRU00339"/>
    </source>
</evidence>
<dbReference type="Proteomes" id="UP000663829">
    <property type="component" value="Unassembled WGS sequence"/>
</dbReference>
<dbReference type="PROSITE" id="PS50005">
    <property type="entry name" value="TPR"/>
    <property type="match status" value="1"/>
</dbReference>
<keyword evidence="1" id="KW-0677">Repeat</keyword>
<dbReference type="Proteomes" id="UP000681722">
    <property type="component" value="Unassembled WGS sequence"/>
</dbReference>
<proteinExistence type="predicted"/>